<name>A0A423GD10_9PSED</name>
<dbReference type="GO" id="GO:0016829">
    <property type="term" value="F:lyase activity"/>
    <property type="evidence" value="ECO:0007669"/>
    <property type="project" value="UniProtKB-KW"/>
</dbReference>
<proteinExistence type="predicted"/>
<feature type="region of interest" description="Disordered" evidence="2">
    <location>
        <begin position="134"/>
        <end position="160"/>
    </location>
</feature>
<evidence type="ECO:0000313" key="4">
    <source>
        <dbReference type="EMBL" id="ROM84734.1"/>
    </source>
</evidence>
<dbReference type="SUPFAM" id="SSF52016">
    <property type="entry name" value="LeuD/IlvD-like"/>
    <property type="match status" value="1"/>
</dbReference>
<evidence type="ECO:0000313" key="5">
    <source>
        <dbReference type="Proteomes" id="UP000284049"/>
    </source>
</evidence>
<dbReference type="RefSeq" id="WP_123578645.1">
    <property type="nucleotide sequence ID" value="NZ_MOBC01000005.1"/>
</dbReference>
<dbReference type="Gene3D" id="3.50.30.10">
    <property type="entry name" value="Phosphohistidine domain"/>
    <property type="match status" value="1"/>
</dbReference>
<reference evidence="4 5" key="1">
    <citation type="submission" date="2016-10" db="EMBL/GenBank/DDBJ databases">
        <title>Comparative genome analysis of multiple Pseudomonas spp. focuses on biocontrol and plant growth promoting traits.</title>
        <authorList>
            <person name="Tao X.-Y."/>
            <person name="Taylor C.G."/>
        </authorList>
    </citation>
    <scope>NUCLEOTIDE SEQUENCE [LARGE SCALE GENOMIC DNA]</scope>
    <source>
        <strain evidence="4 5">Wood3</strain>
    </source>
</reference>
<dbReference type="EMBL" id="MOBC01000005">
    <property type="protein sequence ID" value="ROM84734.1"/>
    <property type="molecule type" value="Genomic_DNA"/>
</dbReference>
<dbReference type="Pfam" id="PF01989">
    <property type="entry name" value="AcnX_swivel_put"/>
    <property type="match status" value="1"/>
</dbReference>
<dbReference type="InterPro" id="IPR002840">
    <property type="entry name" value="PMDh-S-like_dom"/>
</dbReference>
<evidence type="ECO:0000256" key="1">
    <source>
        <dbReference type="ARBA" id="ARBA00023239"/>
    </source>
</evidence>
<gene>
    <name evidence="4" type="ORF">BK652_09105</name>
</gene>
<feature type="domain" description="Phosphomevalonate dehydratase small subunit-like" evidence="3">
    <location>
        <begin position="28"/>
        <end position="107"/>
    </location>
</feature>
<accession>A0A423GD10</accession>
<dbReference type="PANTHER" id="PTHR36577">
    <property type="entry name" value="DUF521 DOMAIN PROTEIN (AFU_ORTHOLOGUE AFUA_6G00490)"/>
    <property type="match status" value="1"/>
</dbReference>
<protein>
    <recommendedName>
        <fullName evidence="3">Phosphomevalonate dehydratase small subunit-like domain-containing protein</fullName>
    </recommendedName>
</protein>
<feature type="compositionally biased region" description="Basic and acidic residues" evidence="2">
    <location>
        <begin position="149"/>
        <end position="160"/>
    </location>
</feature>
<organism evidence="4 5">
    <name type="scientific">Pseudomonas brassicacearum</name>
    <dbReference type="NCBI Taxonomy" id="930166"/>
    <lineage>
        <taxon>Bacteria</taxon>
        <taxon>Pseudomonadati</taxon>
        <taxon>Pseudomonadota</taxon>
        <taxon>Gammaproteobacteria</taxon>
        <taxon>Pseudomonadales</taxon>
        <taxon>Pseudomonadaceae</taxon>
        <taxon>Pseudomonas</taxon>
    </lineage>
</organism>
<comment type="caution">
    <text evidence="4">The sequence shown here is derived from an EMBL/GenBank/DDBJ whole genome shotgun (WGS) entry which is preliminary data.</text>
</comment>
<dbReference type="PANTHER" id="PTHR36577:SF3">
    <property type="entry name" value="DUF521 DOMAIN PROTEIN (AFU_ORTHOLOGUE AFUA_6G00490)"/>
    <property type="match status" value="1"/>
</dbReference>
<dbReference type="AlphaFoldDB" id="A0A423GD10"/>
<keyword evidence="1" id="KW-0456">Lyase</keyword>
<sequence>MSTPFTIKGRKVVGGCFEGEALVTHERISGWGGIDPRSGTVIETRHELKGISFAGKVLVFPGAKGSSGWSSQFHIARLAGVAPGAMLFNEMTAKIGLGVVVVHAPAMTDFTEDPLGRIRTGDWVRVDADAGIVEVTPQQPRPAQPIEQPLDRTTRPPDPS</sequence>
<evidence type="ECO:0000256" key="2">
    <source>
        <dbReference type="SAM" id="MobiDB-lite"/>
    </source>
</evidence>
<dbReference type="Proteomes" id="UP000284049">
    <property type="component" value="Unassembled WGS sequence"/>
</dbReference>
<evidence type="ECO:0000259" key="3">
    <source>
        <dbReference type="Pfam" id="PF01989"/>
    </source>
</evidence>